<evidence type="ECO:0000313" key="2">
    <source>
        <dbReference type="Proteomes" id="UP000252707"/>
    </source>
</evidence>
<sequence length="250" mass="28925">MILTGTVMHRRLFPVRYRFAYRVFSLLLDLEELPALDRRLRLFSHNRFNLLSFHDRDHGPRRDAPLRPWIETLLRGQGIELAGGPVRLLCFPRVLGYVFNPLTLWYCHHADGSLRAVLCAVSNTFGERHGYLLHEGGAPLADPLRQSRDKRFHVSPFISMEARYRFRISRPRERLAVVIHEHQRGRLMLAASLSGRLAPLTDGRLLAAALRIPLLTLKVMVLIHWQALKIWLRGAPFHRKPPPPEQEITP</sequence>
<comment type="caution">
    <text evidence="1">The sequence shown here is derived from an EMBL/GenBank/DDBJ whole genome shotgun (WGS) entry which is preliminary data.</text>
</comment>
<dbReference type="EMBL" id="QPJY01000001">
    <property type="protein sequence ID" value="RCX33168.1"/>
    <property type="molecule type" value="Genomic_DNA"/>
</dbReference>
<dbReference type="InterPro" id="IPR010775">
    <property type="entry name" value="DUF1365"/>
</dbReference>
<dbReference type="AlphaFoldDB" id="A0A369CIQ9"/>
<dbReference type="PANTHER" id="PTHR33973:SF4">
    <property type="entry name" value="OS07G0153300 PROTEIN"/>
    <property type="match status" value="1"/>
</dbReference>
<reference evidence="1 2" key="1">
    <citation type="submission" date="2018-07" db="EMBL/GenBank/DDBJ databases">
        <title>Genomic Encyclopedia of Type Strains, Phase IV (KMG-IV): sequencing the most valuable type-strain genomes for metagenomic binning, comparative biology and taxonomic classification.</title>
        <authorList>
            <person name="Goeker M."/>
        </authorList>
    </citation>
    <scope>NUCLEOTIDE SEQUENCE [LARGE SCALE GENOMIC DNA]</scope>
    <source>
        <strain evidence="1 2">DSM 26407</strain>
    </source>
</reference>
<dbReference type="Proteomes" id="UP000252707">
    <property type="component" value="Unassembled WGS sequence"/>
</dbReference>
<keyword evidence="2" id="KW-1185">Reference proteome</keyword>
<dbReference type="Pfam" id="PF07103">
    <property type="entry name" value="DUF1365"/>
    <property type="match status" value="1"/>
</dbReference>
<dbReference type="PANTHER" id="PTHR33973">
    <property type="entry name" value="OS07G0153300 PROTEIN"/>
    <property type="match status" value="1"/>
</dbReference>
<protein>
    <recommendedName>
        <fullName evidence="3">DUF1365 family protein</fullName>
    </recommendedName>
</protein>
<accession>A0A369CIQ9</accession>
<organism evidence="1 2">
    <name type="scientific">Thioalbus denitrificans</name>
    <dbReference type="NCBI Taxonomy" id="547122"/>
    <lineage>
        <taxon>Bacteria</taxon>
        <taxon>Pseudomonadati</taxon>
        <taxon>Pseudomonadota</taxon>
        <taxon>Gammaproteobacteria</taxon>
        <taxon>Chromatiales</taxon>
        <taxon>Ectothiorhodospiraceae</taxon>
        <taxon>Thioalbus</taxon>
    </lineage>
</organism>
<gene>
    <name evidence="1" type="ORF">DFQ59_101467</name>
</gene>
<name>A0A369CIQ9_9GAMM</name>
<dbReference type="RefSeq" id="WP_281268224.1">
    <property type="nucleotide sequence ID" value="NZ_QPJY01000001.1"/>
</dbReference>
<proteinExistence type="predicted"/>
<evidence type="ECO:0000313" key="1">
    <source>
        <dbReference type="EMBL" id="RCX33168.1"/>
    </source>
</evidence>
<evidence type="ECO:0008006" key="3">
    <source>
        <dbReference type="Google" id="ProtNLM"/>
    </source>
</evidence>